<comment type="caution">
    <text evidence="3">The sequence shown here is derived from an EMBL/GenBank/DDBJ whole genome shotgun (WGS) entry which is preliminary data.</text>
</comment>
<dbReference type="AlphaFoldDB" id="A0A549T4G9"/>
<feature type="compositionally biased region" description="Low complexity" evidence="1">
    <location>
        <begin position="58"/>
        <end position="74"/>
    </location>
</feature>
<name>A0A549T4G9_METSR</name>
<organism evidence="3 4">
    <name type="scientific">Methylosinus sporium</name>
    <dbReference type="NCBI Taxonomy" id="428"/>
    <lineage>
        <taxon>Bacteria</taxon>
        <taxon>Pseudomonadati</taxon>
        <taxon>Pseudomonadota</taxon>
        <taxon>Alphaproteobacteria</taxon>
        <taxon>Hyphomicrobiales</taxon>
        <taxon>Methylocystaceae</taxon>
        <taxon>Methylosinus</taxon>
    </lineage>
</organism>
<evidence type="ECO:0000313" key="3">
    <source>
        <dbReference type="EMBL" id="TRL36778.1"/>
    </source>
</evidence>
<evidence type="ECO:0000256" key="2">
    <source>
        <dbReference type="SAM" id="Phobius"/>
    </source>
</evidence>
<dbReference type="RefSeq" id="WP_142861881.1">
    <property type="nucleotide sequence ID" value="NZ_VJMF01000016.1"/>
</dbReference>
<keyword evidence="2" id="KW-0812">Transmembrane</keyword>
<feature type="region of interest" description="Disordered" evidence="1">
    <location>
        <begin position="50"/>
        <end position="74"/>
    </location>
</feature>
<gene>
    <name evidence="3" type="ORF">FM996_03625</name>
</gene>
<keyword evidence="2" id="KW-1133">Transmembrane helix</keyword>
<dbReference type="EMBL" id="VJMF01000016">
    <property type="protein sequence ID" value="TRL36778.1"/>
    <property type="molecule type" value="Genomic_DNA"/>
</dbReference>
<evidence type="ECO:0000313" key="4">
    <source>
        <dbReference type="Proteomes" id="UP000316781"/>
    </source>
</evidence>
<sequence>MSLSVSGDDLPYAAGPLRARPLGNLAAVSMGVVALLVLAGSLAFVRAPQQQPAPSPAATPMARATPAAATAPAAVPERTAAFRLEAPEIDKDPKIAFDPPLPSGGRQETHTFGAFDNGRPYLRLDILQPAGEKLGNSDFFLDVARHAARAGLGVVRIGQPTPLVTRAGAFEAAEIKLSLREGGVAAAAAAAAAAAGERSCLAVRLVNASLSMEMAGVACGVGTKPMDRRALGCLLDRVYYLPSGDNRALARSFPRLEGPGCLAAAPAGEAEAAKPAPKKRAARH</sequence>
<reference evidence="3 4" key="1">
    <citation type="submission" date="2019-07" db="EMBL/GenBank/DDBJ databases">
        <title>Ln-dependent methylotrophs.</title>
        <authorList>
            <person name="Tani A."/>
        </authorList>
    </citation>
    <scope>NUCLEOTIDE SEQUENCE [LARGE SCALE GENOMIC DNA]</scope>
    <source>
        <strain evidence="3 4">SM89A</strain>
    </source>
</reference>
<dbReference type="Proteomes" id="UP000316781">
    <property type="component" value="Unassembled WGS sequence"/>
</dbReference>
<keyword evidence="2" id="KW-0472">Membrane</keyword>
<feature type="transmembrane region" description="Helical" evidence="2">
    <location>
        <begin position="25"/>
        <end position="45"/>
    </location>
</feature>
<proteinExistence type="predicted"/>
<protein>
    <submittedName>
        <fullName evidence="3">Uncharacterized protein</fullName>
    </submittedName>
</protein>
<accession>A0A549T4G9</accession>
<evidence type="ECO:0000256" key="1">
    <source>
        <dbReference type="SAM" id="MobiDB-lite"/>
    </source>
</evidence>